<dbReference type="AlphaFoldDB" id="A0A9J5XJ96"/>
<organism evidence="1 2">
    <name type="scientific">Solanum commersonii</name>
    <name type="common">Commerson's wild potato</name>
    <name type="synonym">Commerson's nightshade</name>
    <dbReference type="NCBI Taxonomy" id="4109"/>
    <lineage>
        <taxon>Eukaryota</taxon>
        <taxon>Viridiplantae</taxon>
        <taxon>Streptophyta</taxon>
        <taxon>Embryophyta</taxon>
        <taxon>Tracheophyta</taxon>
        <taxon>Spermatophyta</taxon>
        <taxon>Magnoliopsida</taxon>
        <taxon>eudicotyledons</taxon>
        <taxon>Gunneridae</taxon>
        <taxon>Pentapetalae</taxon>
        <taxon>asterids</taxon>
        <taxon>lamiids</taxon>
        <taxon>Solanales</taxon>
        <taxon>Solanaceae</taxon>
        <taxon>Solanoideae</taxon>
        <taxon>Solaneae</taxon>
        <taxon>Solanum</taxon>
    </lineage>
</organism>
<name>A0A9J5XJ96_SOLCO</name>
<keyword evidence="2" id="KW-1185">Reference proteome</keyword>
<dbReference type="Proteomes" id="UP000824120">
    <property type="component" value="Chromosome 9"/>
</dbReference>
<accession>A0A9J5XJ96</accession>
<dbReference type="EMBL" id="JACXVP010000009">
    <property type="protein sequence ID" value="KAG5587340.1"/>
    <property type="molecule type" value="Genomic_DNA"/>
</dbReference>
<sequence>MLESVEDSNPSASLPYGLLVSRIIVDSLVELSNYKPVEVNATYDTKTFSSMGYVLVNDKWHKKESLQAKAETPKATRVSADSASVLLQEVGDIKTRLTSLKSNVMVMQECLNKILQHSKDTSTDVGKIKLAVEDLKKEGVKTVNRLIKQVDSIKAGADSSHNELAVSVQTSYSNLSKDVERSYDSFCRNILNTLKYFLGRR</sequence>
<evidence type="ECO:0000313" key="1">
    <source>
        <dbReference type="EMBL" id="KAG5587340.1"/>
    </source>
</evidence>
<reference evidence="1 2" key="1">
    <citation type="submission" date="2020-09" db="EMBL/GenBank/DDBJ databases">
        <title>De no assembly of potato wild relative species, Solanum commersonii.</title>
        <authorList>
            <person name="Cho K."/>
        </authorList>
    </citation>
    <scope>NUCLEOTIDE SEQUENCE [LARGE SCALE GENOMIC DNA]</scope>
    <source>
        <strain evidence="1">LZ3.2</strain>
        <tissue evidence="1">Leaf</tissue>
    </source>
</reference>
<protein>
    <submittedName>
        <fullName evidence="1">Uncharacterized protein</fullName>
    </submittedName>
</protein>
<gene>
    <name evidence="1" type="ORF">H5410_047774</name>
</gene>
<proteinExistence type="predicted"/>
<comment type="caution">
    <text evidence="1">The sequence shown here is derived from an EMBL/GenBank/DDBJ whole genome shotgun (WGS) entry which is preliminary data.</text>
</comment>
<evidence type="ECO:0000313" key="2">
    <source>
        <dbReference type="Proteomes" id="UP000824120"/>
    </source>
</evidence>
<dbReference type="OrthoDB" id="1750780at2759"/>